<keyword evidence="10" id="KW-1185">Reference proteome</keyword>
<dbReference type="Pfam" id="PF01594">
    <property type="entry name" value="AI-2E_transport"/>
    <property type="match status" value="1"/>
</dbReference>
<feature type="transmembrane region" description="Helical" evidence="8">
    <location>
        <begin position="257"/>
        <end position="276"/>
    </location>
</feature>
<feature type="transmembrane region" description="Helical" evidence="8">
    <location>
        <begin position="193"/>
        <end position="211"/>
    </location>
</feature>
<keyword evidence="7 8" id="KW-0472">Membrane</keyword>
<evidence type="ECO:0000256" key="3">
    <source>
        <dbReference type="ARBA" id="ARBA00022448"/>
    </source>
</evidence>
<dbReference type="eggNOG" id="COG0628">
    <property type="taxonomic scope" value="Bacteria"/>
</dbReference>
<evidence type="ECO:0000256" key="6">
    <source>
        <dbReference type="ARBA" id="ARBA00022989"/>
    </source>
</evidence>
<dbReference type="RefSeq" id="WP_065814340.1">
    <property type="nucleotide sequence ID" value="NZ_HG916852.1"/>
</dbReference>
<evidence type="ECO:0000256" key="1">
    <source>
        <dbReference type="ARBA" id="ARBA00004651"/>
    </source>
</evidence>
<proteinExistence type="inferred from homology"/>
<evidence type="ECO:0000313" key="10">
    <source>
        <dbReference type="Proteomes" id="UP000019443"/>
    </source>
</evidence>
<evidence type="ECO:0000256" key="8">
    <source>
        <dbReference type="SAM" id="Phobius"/>
    </source>
</evidence>
<keyword evidence="6 8" id="KW-1133">Transmembrane helix</keyword>
<keyword evidence="3" id="KW-0813">Transport</keyword>
<evidence type="ECO:0000256" key="5">
    <source>
        <dbReference type="ARBA" id="ARBA00022692"/>
    </source>
</evidence>
<dbReference type="AlphaFoldDB" id="W6R328"/>
<feature type="transmembrane region" description="Helical" evidence="8">
    <location>
        <begin position="142"/>
        <end position="159"/>
    </location>
</feature>
<evidence type="ECO:0000256" key="2">
    <source>
        <dbReference type="ARBA" id="ARBA00009773"/>
    </source>
</evidence>
<comment type="similarity">
    <text evidence="2">Belongs to the autoinducer-2 exporter (AI-2E) (TC 2.A.86) family.</text>
</comment>
<keyword evidence="5 8" id="KW-0812">Transmembrane</keyword>
<dbReference type="EMBL" id="HG916852">
    <property type="protein sequence ID" value="CDM55752.1"/>
    <property type="molecule type" value="Genomic_DNA"/>
</dbReference>
<feature type="transmembrane region" description="Helical" evidence="8">
    <location>
        <begin position="231"/>
        <end position="250"/>
    </location>
</feature>
<dbReference type="PATRIC" id="fig|348824.6.peg.66"/>
<feature type="transmembrane region" description="Helical" evidence="8">
    <location>
        <begin position="57"/>
        <end position="79"/>
    </location>
</feature>
<reference evidence="9" key="1">
    <citation type="submission" date="2013-11" db="EMBL/GenBank/DDBJ databases">
        <title>Draft genome sequence of the broad-host-range Rhizobium sp. LPU83 strain, a member of the low-genetic diversity Oregon-like Rhizobium sp. group.</title>
        <authorList>
            <person name="Wibberg D."/>
            <person name="Puehler A."/>
            <person name="Schlueter A."/>
        </authorList>
    </citation>
    <scope>NUCLEOTIDE SEQUENCE [LARGE SCALE GENOMIC DNA]</scope>
    <source>
        <strain evidence="9">LPU83</strain>
    </source>
</reference>
<organism evidence="9 10">
    <name type="scientific">Rhizobium favelukesii</name>
    <dbReference type="NCBI Taxonomy" id="348824"/>
    <lineage>
        <taxon>Bacteria</taxon>
        <taxon>Pseudomonadati</taxon>
        <taxon>Pseudomonadota</taxon>
        <taxon>Alphaproteobacteria</taxon>
        <taxon>Hyphomicrobiales</taxon>
        <taxon>Rhizobiaceae</taxon>
        <taxon>Rhizobium/Agrobacterium group</taxon>
        <taxon>Rhizobium</taxon>
    </lineage>
</organism>
<evidence type="ECO:0000313" key="9">
    <source>
        <dbReference type="EMBL" id="CDM55752.1"/>
    </source>
</evidence>
<accession>W6R328</accession>
<comment type="subcellular location">
    <subcellularLocation>
        <location evidence="1">Cell membrane</location>
        <topology evidence="1">Multi-pass membrane protein</topology>
    </subcellularLocation>
</comment>
<gene>
    <name evidence="9" type="ORF">LPU83_0066</name>
</gene>
<dbReference type="PANTHER" id="PTHR21716:SF53">
    <property type="entry name" value="PERMEASE PERM-RELATED"/>
    <property type="match status" value="1"/>
</dbReference>
<dbReference type="PANTHER" id="PTHR21716">
    <property type="entry name" value="TRANSMEMBRANE PROTEIN"/>
    <property type="match status" value="1"/>
</dbReference>
<evidence type="ECO:0000256" key="7">
    <source>
        <dbReference type="ARBA" id="ARBA00023136"/>
    </source>
</evidence>
<feature type="transmembrane region" description="Helical" evidence="8">
    <location>
        <begin position="12"/>
        <end position="45"/>
    </location>
</feature>
<dbReference type="HOGENOM" id="CLU_031275_0_0_5"/>
<dbReference type="InterPro" id="IPR002549">
    <property type="entry name" value="AI-2E-like"/>
</dbReference>
<dbReference type="Proteomes" id="UP000019443">
    <property type="component" value="Chromosome"/>
</dbReference>
<keyword evidence="4" id="KW-1003">Cell membrane</keyword>
<protein>
    <submittedName>
        <fullName evidence="9">Conserved protein</fullName>
    </submittedName>
</protein>
<evidence type="ECO:0000256" key="4">
    <source>
        <dbReference type="ARBA" id="ARBA00022475"/>
    </source>
</evidence>
<dbReference type="KEGG" id="rhl:LPU83_0066"/>
<feature type="transmembrane region" description="Helical" evidence="8">
    <location>
        <begin position="296"/>
        <end position="321"/>
    </location>
</feature>
<name>W6R328_9HYPH</name>
<dbReference type="GO" id="GO:0005886">
    <property type="term" value="C:plasma membrane"/>
    <property type="evidence" value="ECO:0007669"/>
    <property type="project" value="UniProtKB-SubCell"/>
</dbReference>
<sequence length="369" mass="41355">MLARRTVPATPVLIAVLLLVAMLSMAKTVLAPLTFALLVIALLWPMQRRMQRIVPRYVALLVSLFVVVMAFVVFAWIVAWSFGQVGRWVIADASRFQQHYEEIRLWLEDHGIVVAVLSADSFSTASILRAVQTVSSRVNSAFSFWLIALTYVLLGIMEVEDFERRIAGMRSQVARKLLLDGSRQTAQKLRRYMAIRTVMSIATGLLVWLFARAVGLPLAEEWGAIAFALNYIPFIGPLVATLFPTMFALIQFDSWQSVLAIFLGLNLIQFTIGSYIEPRVSGNALSLSPVIVLFSVFAWGYLWGIFGAFIGVPISIALLTFCRHHPSSQWVVELLEPVARATRHHHRPRSAARFGQPRLPSAFRSFPRG</sequence>